<dbReference type="SUPFAM" id="SSF50969">
    <property type="entry name" value="YVTN repeat-like/Quinoprotein amine dehydrogenase"/>
    <property type="match status" value="1"/>
</dbReference>
<dbReference type="InterPro" id="IPR011044">
    <property type="entry name" value="Quino_amine_DH_bsu"/>
</dbReference>
<dbReference type="EMBL" id="WXYO01000006">
    <property type="protein sequence ID" value="NAS13143.1"/>
    <property type="molecule type" value="Genomic_DNA"/>
</dbReference>
<protein>
    <recommendedName>
        <fullName evidence="3">LVIVD repeat-containing protein</fullName>
    </recommendedName>
</protein>
<dbReference type="AlphaFoldDB" id="A0A6L9EER3"/>
<dbReference type="RefSeq" id="WP_161436184.1">
    <property type="nucleotide sequence ID" value="NZ_WXYO01000006.1"/>
</dbReference>
<dbReference type="Proteomes" id="UP000475249">
    <property type="component" value="Unassembled WGS sequence"/>
</dbReference>
<gene>
    <name evidence="1" type="ORF">GTQ38_14095</name>
</gene>
<evidence type="ECO:0008006" key="3">
    <source>
        <dbReference type="Google" id="ProtNLM"/>
    </source>
</evidence>
<dbReference type="PROSITE" id="PS51257">
    <property type="entry name" value="PROKAR_LIPOPROTEIN"/>
    <property type="match status" value="1"/>
</dbReference>
<comment type="caution">
    <text evidence="1">The sequence shown here is derived from an EMBL/GenBank/DDBJ whole genome shotgun (WGS) entry which is preliminary data.</text>
</comment>
<sequence>MTKRVARLFTILIVFIVSCSDETTVFKDDLQEDILLEENEAVLQSRLSFDKSGVLDILEEETITNKSNTAKANEQAGDYPLTLVAQVNPPSYNGSELAASHVDIDGDYAYVSYNTAGEVYFGGIQIIDIGDPNNPSVRSQLVYLNADLNSIAYSNGYVYIVGGVNAETSATATSNSFIGKIRVSNGRLSLSGGVSYAFQQGFNANDVKISGSSVLVTSGRDGTLTSYNASDLSVQNEISFADLRSVAVDNGTIALLDAGSGIRVLDSGFQSVKDIPISTDFGGASKRTLDFSGDRIVVPEAANGAGVYSLSSGSLLEYIPILINPEGVAEADIVTVGTAANDDIILMANGGAGLCLVEKDATNNDIYGIIELDGSTNYVATKGDYVISASGREGVQVIKLNKPSESLATECASLPAYDGSSKLTVNSGDDVGYTGAKRFNNITVNGSLLLCGSWTSNNRVNINSGGVFEMNGTLVVARNNRRRNVTVDSGATLRIEGNFTVYGNLILNDGATLEFIGDSSVANIFGSVVRNGNPTVTGTFDDVQNKF</sequence>
<organism evidence="1 2">
    <name type="scientific">Poritiphilus flavus</name>
    <dbReference type="NCBI Taxonomy" id="2697053"/>
    <lineage>
        <taxon>Bacteria</taxon>
        <taxon>Pseudomonadati</taxon>
        <taxon>Bacteroidota</taxon>
        <taxon>Flavobacteriia</taxon>
        <taxon>Flavobacteriales</taxon>
        <taxon>Flavobacteriaceae</taxon>
        <taxon>Poritiphilus</taxon>
    </lineage>
</organism>
<accession>A0A6L9EER3</accession>
<keyword evidence="2" id="KW-1185">Reference proteome</keyword>
<evidence type="ECO:0000313" key="1">
    <source>
        <dbReference type="EMBL" id="NAS13143.1"/>
    </source>
</evidence>
<evidence type="ECO:0000313" key="2">
    <source>
        <dbReference type="Proteomes" id="UP000475249"/>
    </source>
</evidence>
<proteinExistence type="predicted"/>
<name>A0A6L9EER3_9FLAO</name>
<reference evidence="1 2" key="1">
    <citation type="submission" date="2020-01" db="EMBL/GenBank/DDBJ databases">
        <title>Bacteria diversity of Porities sp.</title>
        <authorList>
            <person name="Wang G."/>
        </authorList>
    </citation>
    <scope>NUCLEOTIDE SEQUENCE [LARGE SCALE GENOMIC DNA]</scope>
    <source>
        <strain evidence="1 2">R33</strain>
    </source>
</reference>